<dbReference type="PANTHER" id="PTHR46470:SF2">
    <property type="entry name" value="GLYCERALDEHYDE 3-PHOSPHATE PHOSPHATASE"/>
    <property type="match status" value="1"/>
</dbReference>
<dbReference type="SUPFAM" id="SSF56784">
    <property type="entry name" value="HAD-like"/>
    <property type="match status" value="1"/>
</dbReference>
<dbReference type="InterPro" id="IPR036412">
    <property type="entry name" value="HAD-like_sf"/>
</dbReference>
<dbReference type="SFLD" id="SFLDG01129">
    <property type="entry name" value="C1.5:_HAD__Beta-PGM__Phosphata"/>
    <property type="match status" value="1"/>
</dbReference>
<evidence type="ECO:0000256" key="1">
    <source>
        <dbReference type="ARBA" id="ARBA00001946"/>
    </source>
</evidence>
<evidence type="ECO:0000256" key="2">
    <source>
        <dbReference type="ARBA" id="ARBA00022723"/>
    </source>
</evidence>
<proteinExistence type="predicted"/>
<dbReference type="Gene3D" id="3.40.50.1000">
    <property type="entry name" value="HAD superfamily/HAD-like"/>
    <property type="match status" value="1"/>
</dbReference>
<evidence type="ECO:0000256" key="4">
    <source>
        <dbReference type="ARBA" id="ARBA00022842"/>
    </source>
</evidence>
<dbReference type="Proteomes" id="UP001055336">
    <property type="component" value="Chromosome"/>
</dbReference>
<protein>
    <submittedName>
        <fullName evidence="5">HAD family hydrolase</fullName>
    </submittedName>
</protein>
<reference evidence="5" key="1">
    <citation type="submission" date="2022-08" db="EMBL/GenBank/DDBJ databases">
        <title>Whole genome sequencing of non-tuberculosis mycobacteria type-strains.</title>
        <authorList>
            <person name="Igarashi Y."/>
            <person name="Osugi A."/>
            <person name="Mitarai S."/>
        </authorList>
    </citation>
    <scope>NUCLEOTIDE SEQUENCE</scope>
    <source>
        <strain evidence="5">DSM 45127</strain>
    </source>
</reference>
<dbReference type="InterPro" id="IPR041492">
    <property type="entry name" value="HAD_2"/>
</dbReference>
<dbReference type="EMBL" id="CP092488">
    <property type="protein sequence ID" value="UMB70163.1"/>
    <property type="molecule type" value="Genomic_DNA"/>
</dbReference>
<evidence type="ECO:0000313" key="5">
    <source>
        <dbReference type="EMBL" id="UMB70163.1"/>
    </source>
</evidence>
<comment type="cofactor">
    <cofactor evidence="1">
        <name>Mg(2+)</name>
        <dbReference type="ChEBI" id="CHEBI:18420"/>
    </cofactor>
</comment>
<dbReference type="InterPro" id="IPR023214">
    <property type="entry name" value="HAD_sf"/>
</dbReference>
<dbReference type="NCBIfam" id="TIGR01509">
    <property type="entry name" value="HAD-SF-IA-v3"/>
    <property type="match status" value="1"/>
</dbReference>
<dbReference type="InterPro" id="IPR006439">
    <property type="entry name" value="HAD-SF_hydro_IA"/>
</dbReference>
<organism evidence="5 6">
    <name type="scientific">Mycobacterium paraterrae</name>
    <dbReference type="NCBI Taxonomy" id="577492"/>
    <lineage>
        <taxon>Bacteria</taxon>
        <taxon>Bacillati</taxon>
        <taxon>Actinomycetota</taxon>
        <taxon>Actinomycetes</taxon>
        <taxon>Mycobacteriales</taxon>
        <taxon>Mycobacteriaceae</taxon>
        <taxon>Mycobacterium</taxon>
    </lineage>
</organism>
<keyword evidence="2" id="KW-0479">Metal-binding</keyword>
<dbReference type="PANTHER" id="PTHR46470">
    <property type="entry name" value="N-ACYLNEURAMINATE-9-PHOSPHATASE"/>
    <property type="match status" value="1"/>
</dbReference>
<keyword evidence="3 5" id="KW-0378">Hydrolase</keyword>
<evidence type="ECO:0000313" key="6">
    <source>
        <dbReference type="Proteomes" id="UP001055336"/>
    </source>
</evidence>
<name>A0ABY3VNY5_9MYCO</name>
<evidence type="ECO:0000256" key="3">
    <source>
        <dbReference type="ARBA" id="ARBA00022801"/>
    </source>
</evidence>
<dbReference type="NCBIfam" id="TIGR01549">
    <property type="entry name" value="HAD-SF-IA-v1"/>
    <property type="match status" value="1"/>
</dbReference>
<dbReference type="Gene3D" id="1.20.120.710">
    <property type="entry name" value="Haloacid dehalogenase hydrolase-like domain"/>
    <property type="match status" value="1"/>
</dbReference>
<dbReference type="GO" id="GO:0016787">
    <property type="term" value="F:hydrolase activity"/>
    <property type="evidence" value="ECO:0007669"/>
    <property type="project" value="UniProtKB-KW"/>
</dbReference>
<gene>
    <name evidence="5" type="ORF">MKK62_02140</name>
</gene>
<sequence>MPATLTGIAAVAFDVNGTLVHIETDEHRDDIFRAIGHFLTYQGIDMRRHQVRDEYFRRLKRQQRESPHRYPEFDAVAIFQSIIDDYGSDYTRALPPERLAQLPLTLAEIYRGVSRKKLKLYPHVRKVLGQLRQHFALAIVTDAQTAYALGELHKVGLTQYFDPIIVSGDHGFRKPDVRLFEYALAGLGVPAAQTVYIGNDMFRDIYGAREAGMRTIMFDSDQGTKDYDGCKPDFRITDHRELLQILGVGG</sequence>
<dbReference type="InterPro" id="IPR051400">
    <property type="entry name" value="HAD-like_hydrolase"/>
</dbReference>
<keyword evidence="4" id="KW-0460">Magnesium</keyword>
<accession>A0ABY3VNY5</accession>
<dbReference type="SFLD" id="SFLDS00003">
    <property type="entry name" value="Haloacid_Dehalogenase"/>
    <property type="match status" value="1"/>
</dbReference>
<dbReference type="Pfam" id="PF13419">
    <property type="entry name" value="HAD_2"/>
    <property type="match status" value="1"/>
</dbReference>
<dbReference type="RefSeq" id="WP_240261889.1">
    <property type="nucleotide sequence ID" value="NZ_CP092488.2"/>
</dbReference>
<dbReference type="PRINTS" id="PR00413">
    <property type="entry name" value="HADHALOGNASE"/>
</dbReference>
<keyword evidence="6" id="KW-1185">Reference proteome</keyword>